<reference evidence="7" key="1">
    <citation type="journal article" date="2019" name="Int. J. Syst. Evol. Microbiol.">
        <title>The Global Catalogue of Microorganisms (GCM) 10K type strain sequencing project: providing services to taxonomists for standard genome sequencing and annotation.</title>
        <authorList>
            <consortium name="The Broad Institute Genomics Platform"/>
            <consortium name="The Broad Institute Genome Sequencing Center for Infectious Disease"/>
            <person name="Wu L."/>
            <person name="Ma J."/>
        </authorList>
    </citation>
    <scope>NUCLEOTIDE SEQUENCE [LARGE SCALE GENOMIC DNA]</scope>
    <source>
        <strain evidence="7">KCTC 42441</strain>
    </source>
</reference>
<dbReference type="RefSeq" id="WP_386743640.1">
    <property type="nucleotide sequence ID" value="NZ_JBHRYA010000007.1"/>
</dbReference>
<dbReference type="InterPro" id="IPR001789">
    <property type="entry name" value="Sig_transdc_resp-reg_receiver"/>
</dbReference>
<dbReference type="Gene3D" id="2.40.50.1020">
    <property type="entry name" value="LytTr DNA-binding domain"/>
    <property type="match status" value="1"/>
</dbReference>
<sequence>MKVVIADDEPLARERLRLLLAEHPDLQLVAEAGDGRQALHACAEHDADLVLLDIAMPGIDGLEAARHLAAFEPRPAVVFCTAYDAHALSAFEAAAVDYLVKPVRAERLHAALERARTFVAGRDHNAAAGRDGQGKQRTHLCARLRGSLRLIPIEDIHYLQAEEKYVVVHHARGEDLIEESLKSLEEEFGERFVRIHRNCLVARHELVELRREPDGHVHAILRHGKQPLEVSRRCVAGLKEIVKRL</sequence>
<feature type="domain" description="Response regulatory" evidence="4">
    <location>
        <begin position="2"/>
        <end position="116"/>
    </location>
</feature>
<evidence type="ECO:0000256" key="3">
    <source>
        <dbReference type="PROSITE-ProRule" id="PRU00169"/>
    </source>
</evidence>
<dbReference type="SUPFAM" id="SSF52172">
    <property type="entry name" value="CheY-like"/>
    <property type="match status" value="1"/>
</dbReference>
<proteinExistence type="predicted"/>
<dbReference type="InterPro" id="IPR039420">
    <property type="entry name" value="WalR-like"/>
</dbReference>
<dbReference type="PROSITE" id="PS50110">
    <property type="entry name" value="RESPONSE_REGULATORY"/>
    <property type="match status" value="1"/>
</dbReference>
<evidence type="ECO:0000256" key="1">
    <source>
        <dbReference type="ARBA" id="ARBA00023012"/>
    </source>
</evidence>
<dbReference type="InterPro" id="IPR007492">
    <property type="entry name" value="LytTR_DNA-bd_dom"/>
</dbReference>
<name>A0ABV7XKQ9_9GAMM</name>
<dbReference type="SMART" id="SM00850">
    <property type="entry name" value="LytTR"/>
    <property type="match status" value="1"/>
</dbReference>
<dbReference type="Proteomes" id="UP001595705">
    <property type="component" value="Unassembled WGS sequence"/>
</dbReference>
<organism evidence="6 7">
    <name type="scientific">Luteimonas soli</name>
    <dbReference type="NCBI Taxonomy" id="1648966"/>
    <lineage>
        <taxon>Bacteria</taxon>
        <taxon>Pseudomonadati</taxon>
        <taxon>Pseudomonadota</taxon>
        <taxon>Gammaproteobacteria</taxon>
        <taxon>Lysobacterales</taxon>
        <taxon>Lysobacteraceae</taxon>
        <taxon>Luteimonas</taxon>
    </lineage>
</organism>
<keyword evidence="2" id="KW-0238">DNA-binding</keyword>
<protein>
    <submittedName>
        <fullName evidence="6">LytR/AlgR family response regulator transcription factor</fullName>
    </submittedName>
</protein>
<dbReference type="Pfam" id="PF04397">
    <property type="entry name" value="LytTR"/>
    <property type="match status" value="1"/>
</dbReference>
<evidence type="ECO:0000313" key="6">
    <source>
        <dbReference type="EMBL" id="MFC3716466.1"/>
    </source>
</evidence>
<dbReference type="Gene3D" id="3.40.50.2300">
    <property type="match status" value="1"/>
</dbReference>
<evidence type="ECO:0000256" key="2">
    <source>
        <dbReference type="ARBA" id="ARBA00023125"/>
    </source>
</evidence>
<dbReference type="SMART" id="SM00448">
    <property type="entry name" value="REC"/>
    <property type="match status" value="1"/>
</dbReference>
<dbReference type="InterPro" id="IPR011006">
    <property type="entry name" value="CheY-like_superfamily"/>
</dbReference>
<evidence type="ECO:0000259" key="5">
    <source>
        <dbReference type="PROSITE" id="PS50930"/>
    </source>
</evidence>
<keyword evidence="7" id="KW-1185">Reference proteome</keyword>
<feature type="modified residue" description="4-aspartylphosphate" evidence="3">
    <location>
        <position position="53"/>
    </location>
</feature>
<dbReference type="PANTHER" id="PTHR48111:SF3">
    <property type="entry name" value="TRANSCRIPTIONAL REGULATORY PROTEIN BTSR"/>
    <property type="match status" value="1"/>
</dbReference>
<evidence type="ECO:0000313" key="7">
    <source>
        <dbReference type="Proteomes" id="UP001595705"/>
    </source>
</evidence>
<dbReference type="Pfam" id="PF00072">
    <property type="entry name" value="Response_reg"/>
    <property type="match status" value="1"/>
</dbReference>
<accession>A0ABV7XKQ9</accession>
<comment type="caution">
    <text evidence="6">The sequence shown here is derived from an EMBL/GenBank/DDBJ whole genome shotgun (WGS) entry which is preliminary data.</text>
</comment>
<dbReference type="EMBL" id="JBHRYA010000007">
    <property type="protein sequence ID" value="MFC3716466.1"/>
    <property type="molecule type" value="Genomic_DNA"/>
</dbReference>
<dbReference type="PROSITE" id="PS50930">
    <property type="entry name" value="HTH_LYTTR"/>
    <property type="match status" value="1"/>
</dbReference>
<dbReference type="PANTHER" id="PTHR48111">
    <property type="entry name" value="REGULATOR OF RPOS"/>
    <property type="match status" value="1"/>
</dbReference>
<evidence type="ECO:0000259" key="4">
    <source>
        <dbReference type="PROSITE" id="PS50110"/>
    </source>
</evidence>
<keyword evidence="1" id="KW-0902">Two-component regulatory system</keyword>
<gene>
    <name evidence="6" type="ORF">ACFONC_09900</name>
</gene>
<feature type="domain" description="HTH LytTR-type" evidence="5">
    <location>
        <begin position="150"/>
        <end position="244"/>
    </location>
</feature>
<keyword evidence="3" id="KW-0597">Phosphoprotein</keyword>